<evidence type="ECO:0000256" key="1">
    <source>
        <dbReference type="SAM" id="MobiDB-lite"/>
    </source>
</evidence>
<sequence length="116" mass="12549">MKGLKKLRAKGIEIQAMMEEDWNFLREKLCSEDPFASGTYKGSEREKLDLFIHRFLEKEIGSGSASTPRDSNPPPRDSASTSDSDSTASGNASRASGTVSRSSDNGSGAIPKEYVS</sequence>
<proteinExistence type="predicted"/>
<dbReference type="GeneID" id="116294041"/>
<name>A0A6P8HQN9_ACTTE</name>
<keyword evidence="2" id="KW-1185">Reference proteome</keyword>
<evidence type="ECO:0000313" key="2">
    <source>
        <dbReference type="Proteomes" id="UP000515163"/>
    </source>
</evidence>
<dbReference type="RefSeq" id="XP_031557423.1">
    <property type="nucleotide sequence ID" value="XM_031701563.1"/>
</dbReference>
<accession>A0A6P8HQN9</accession>
<feature type="compositionally biased region" description="Low complexity" evidence="1">
    <location>
        <begin position="77"/>
        <end position="89"/>
    </location>
</feature>
<dbReference type="Proteomes" id="UP000515163">
    <property type="component" value="Unplaced"/>
</dbReference>
<dbReference type="OrthoDB" id="5956634at2759"/>
<feature type="compositionally biased region" description="Polar residues" evidence="1">
    <location>
        <begin position="90"/>
        <end position="106"/>
    </location>
</feature>
<feature type="region of interest" description="Disordered" evidence="1">
    <location>
        <begin position="61"/>
        <end position="116"/>
    </location>
</feature>
<organism evidence="2 3">
    <name type="scientific">Actinia tenebrosa</name>
    <name type="common">Australian red waratah sea anemone</name>
    <dbReference type="NCBI Taxonomy" id="6105"/>
    <lineage>
        <taxon>Eukaryota</taxon>
        <taxon>Metazoa</taxon>
        <taxon>Cnidaria</taxon>
        <taxon>Anthozoa</taxon>
        <taxon>Hexacorallia</taxon>
        <taxon>Actiniaria</taxon>
        <taxon>Actiniidae</taxon>
        <taxon>Actinia</taxon>
    </lineage>
</organism>
<reference evidence="3" key="1">
    <citation type="submission" date="2025-08" db="UniProtKB">
        <authorList>
            <consortium name="RefSeq"/>
        </authorList>
    </citation>
    <scope>IDENTIFICATION</scope>
    <source>
        <tissue evidence="3">Tentacle</tissue>
    </source>
</reference>
<evidence type="ECO:0000313" key="3">
    <source>
        <dbReference type="RefSeq" id="XP_031557423.1"/>
    </source>
</evidence>
<dbReference type="AlphaFoldDB" id="A0A6P8HQN9"/>
<dbReference type="KEGG" id="aten:116294041"/>
<gene>
    <name evidence="3" type="primary">LOC116294041</name>
</gene>
<dbReference type="InParanoid" id="A0A6P8HQN9"/>
<protein>
    <submittedName>
        <fullName evidence="3">Uncharacterized protein LOC116294041</fullName>
    </submittedName>
</protein>